<dbReference type="EMBL" id="ML769423">
    <property type="protein sequence ID" value="KAE9403638.1"/>
    <property type="molecule type" value="Genomic_DNA"/>
</dbReference>
<name>A0A6A4I2I7_9AGAR</name>
<dbReference type="Proteomes" id="UP000799118">
    <property type="component" value="Unassembled WGS sequence"/>
</dbReference>
<gene>
    <name evidence="2" type="ORF">BT96DRAFT_1016872</name>
</gene>
<evidence type="ECO:0000313" key="2">
    <source>
        <dbReference type="EMBL" id="KAE9403638.1"/>
    </source>
</evidence>
<evidence type="ECO:0000313" key="3">
    <source>
        <dbReference type="Proteomes" id="UP000799118"/>
    </source>
</evidence>
<sequence>MPPSHIRSSNYNSQLPKTLTMKLTFKDRKAPLDTKLYTDDGVALYHIHTPFLFHGTSTITKLDQRSHSYQMSNIELHALRSDSVTVGSQPVRGLSHSFTNRKVQFRGSDNYHYEWKNSSNGSMTLKSKWHSEVASYNPGNSGIFLSKRPATLRIQSQGVYIADEIVATFAYALKRWEKSNHDHHHHRGNIDLSENLN</sequence>
<proteinExistence type="predicted"/>
<organism evidence="2 3">
    <name type="scientific">Gymnopus androsaceus JB14</name>
    <dbReference type="NCBI Taxonomy" id="1447944"/>
    <lineage>
        <taxon>Eukaryota</taxon>
        <taxon>Fungi</taxon>
        <taxon>Dikarya</taxon>
        <taxon>Basidiomycota</taxon>
        <taxon>Agaricomycotina</taxon>
        <taxon>Agaricomycetes</taxon>
        <taxon>Agaricomycetidae</taxon>
        <taxon>Agaricales</taxon>
        <taxon>Marasmiineae</taxon>
        <taxon>Omphalotaceae</taxon>
        <taxon>Gymnopus</taxon>
    </lineage>
</organism>
<accession>A0A6A4I2I7</accession>
<dbReference type="InterPro" id="IPR046528">
    <property type="entry name" value="DUF6593"/>
</dbReference>
<feature type="domain" description="DUF6593" evidence="1">
    <location>
        <begin position="31"/>
        <end position="176"/>
    </location>
</feature>
<dbReference type="AlphaFoldDB" id="A0A6A4I2I7"/>
<keyword evidence="3" id="KW-1185">Reference proteome</keyword>
<dbReference type="Pfam" id="PF20236">
    <property type="entry name" value="DUF6593"/>
    <property type="match status" value="1"/>
</dbReference>
<evidence type="ECO:0000259" key="1">
    <source>
        <dbReference type="Pfam" id="PF20236"/>
    </source>
</evidence>
<reference evidence="2" key="1">
    <citation type="journal article" date="2019" name="Environ. Microbiol.">
        <title>Fungal ecological strategies reflected in gene transcription - a case study of two litter decomposers.</title>
        <authorList>
            <person name="Barbi F."/>
            <person name="Kohler A."/>
            <person name="Barry K."/>
            <person name="Baskaran P."/>
            <person name="Daum C."/>
            <person name="Fauchery L."/>
            <person name="Ihrmark K."/>
            <person name="Kuo A."/>
            <person name="LaButti K."/>
            <person name="Lipzen A."/>
            <person name="Morin E."/>
            <person name="Grigoriev I.V."/>
            <person name="Henrissat B."/>
            <person name="Lindahl B."/>
            <person name="Martin F."/>
        </authorList>
    </citation>
    <scope>NUCLEOTIDE SEQUENCE</scope>
    <source>
        <strain evidence="2">JB14</strain>
    </source>
</reference>
<protein>
    <recommendedName>
        <fullName evidence="1">DUF6593 domain-containing protein</fullName>
    </recommendedName>
</protein>
<dbReference type="OrthoDB" id="3360976at2759"/>